<dbReference type="EMBL" id="BMAT01005660">
    <property type="protein sequence ID" value="GFR98006.1"/>
    <property type="molecule type" value="Genomic_DNA"/>
</dbReference>
<comment type="caution">
    <text evidence="2">The sequence shown here is derived from an EMBL/GenBank/DDBJ whole genome shotgun (WGS) entry which is preliminary data.</text>
</comment>
<feature type="compositionally biased region" description="Polar residues" evidence="1">
    <location>
        <begin position="61"/>
        <end position="73"/>
    </location>
</feature>
<evidence type="ECO:0000256" key="1">
    <source>
        <dbReference type="SAM" id="MobiDB-lite"/>
    </source>
</evidence>
<evidence type="ECO:0000313" key="2">
    <source>
        <dbReference type="EMBL" id="GFR98006.1"/>
    </source>
</evidence>
<feature type="region of interest" description="Disordered" evidence="1">
    <location>
        <begin position="108"/>
        <end position="127"/>
    </location>
</feature>
<protein>
    <submittedName>
        <fullName evidence="2">Uncharacterized protein</fullName>
    </submittedName>
</protein>
<reference evidence="2 3" key="1">
    <citation type="journal article" date="2021" name="Elife">
        <title>Chloroplast acquisition without the gene transfer in kleptoplastic sea slugs, Plakobranchus ocellatus.</title>
        <authorList>
            <person name="Maeda T."/>
            <person name="Takahashi S."/>
            <person name="Yoshida T."/>
            <person name="Shimamura S."/>
            <person name="Takaki Y."/>
            <person name="Nagai Y."/>
            <person name="Toyoda A."/>
            <person name="Suzuki Y."/>
            <person name="Arimoto A."/>
            <person name="Ishii H."/>
            <person name="Satoh N."/>
            <person name="Nishiyama T."/>
            <person name="Hasebe M."/>
            <person name="Maruyama T."/>
            <person name="Minagawa J."/>
            <person name="Obokata J."/>
            <person name="Shigenobu S."/>
        </authorList>
    </citation>
    <scope>NUCLEOTIDE SEQUENCE [LARGE SCALE GENOMIC DNA]</scope>
</reference>
<evidence type="ECO:0000313" key="3">
    <source>
        <dbReference type="Proteomes" id="UP000762676"/>
    </source>
</evidence>
<name>A0AAV4HJF7_9GAST</name>
<gene>
    <name evidence="2" type="ORF">ElyMa_002759600</name>
</gene>
<feature type="region of interest" description="Disordered" evidence="1">
    <location>
        <begin position="52"/>
        <end position="79"/>
    </location>
</feature>
<feature type="compositionally biased region" description="Polar residues" evidence="1">
    <location>
        <begin position="108"/>
        <end position="121"/>
    </location>
</feature>
<accession>A0AAV4HJF7</accession>
<sequence length="127" mass="14296">MADAVFLFSRCIQLANVYTYIYKHNPWTVCDGCCAPPTGGAGLTLNLNHHHHHHHHHSKSSLEGSGISPTSPGYQRESMHHIVDESLGSEFRTFYKLTSPVKKTWNGSFKKQHSYPTSSPPHSFDHN</sequence>
<organism evidence="2 3">
    <name type="scientific">Elysia marginata</name>
    <dbReference type="NCBI Taxonomy" id="1093978"/>
    <lineage>
        <taxon>Eukaryota</taxon>
        <taxon>Metazoa</taxon>
        <taxon>Spiralia</taxon>
        <taxon>Lophotrochozoa</taxon>
        <taxon>Mollusca</taxon>
        <taxon>Gastropoda</taxon>
        <taxon>Heterobranchia</taxon>
        <taxon>Euthyneura</taxon>
        <taxon>Panpulmonata</taxon>
        <taxon>Sacoglossa</taxon>
        <taxon>Placobranchoidea</taxon>
        <taxon>Plakobranchidae</taxon>
        <taxon>Elysia</taxon>
    </lineage>
</organism>
<keyword evidence="3" id="KW-1185">Reference proteome</keyword>
<dbReference type="AlphaFoldDB" id="A0AAV4HJF7"/>
<dbReference type="Proteomes" id="UP000762676">
    <property type="component" value="Unassembled WGS sequence"/>
</dbReference>
<proteinExistence type="predicted"/>